<evidence type="ECO:0000256" key="1">
    <source>
        <dbReference type="SAM" id="MobiDB-lite"/>
    </source>
</evidence>
<dbReference type="EMBL" id="LR746280">
    <property type="protein sequence ID" value="CAA7410466.1"/>
    <property type="molecule type" value="Genomic_DNA"/>
</dbReference>
<name>A0A7I8LLG2_SPIIN</name>
<feature type="region of interest" description="Disordered" evidence="1">
    <location>
        <begin position="143"/>
        <end position="162"/>
    </location>
</feature>
<reference evidence="2" key="1">
    <citation type="submission" date="2020-02" db="EMBL/GenBank/DDBJ databases">
        <authorList>
            <person name="Scholz U."/>
            <person name="Mascher M."/>
            <person name="Fiebig A."/>
        </authorList>
    </citation>
    <scope>NUCLEOTIDE SEQUENCE</scope>
</reference>
<dbReference type="Proteomes" id="UP000663760">
    <property type="component" value="Chromosome 17"/>
</dbReference>
<sequence length="162" mass="18363">MVMAGNMSDDDRTTPLLDYYIELSFEVTYTSTIPYDARYHDQMSGPTSPRSRGVSLEGSLVVGDACPLEGLVLLCGSPSKEKARTGGHYFHVSAFCSLTFVWRVFVWVTEEMKTVKTKTTVQKNNHDKLRLFITSSNAQRNLEKKGYSNIKQDRKPRRMEAP</sequence>
<protein>
    <submittedName>
        <fullName evidence="2">Uncharacterized protein</fullName>
    </submittedName>
</protein>
<dbReference type="AlphaFoldDB" id="A0A7I8LLG2"/>
<evidence type="ECO:0000313" key="2">
    <source>
        <dbReference type="EMBL" id="CAA7410466.1"/>
    </source>
</evidence>
<evidence type="ECO:0000313" key="3">
    <source>
        <dbReference type="Proteomes" id="UP000663760"/>
    </source>
</evidence>
<gene>
    <name evidence="2" type="ORF">SI8410_17021144</name>
</gene>
<proteinExistence type="predicted"/>
<accession>A0A7I8LLG2</accession>
<organism evidence="2 3">
    <name type="scientific">Spirodela intermedia</name>
    <name type="common">Intermediate duckweed</name>
    <dbReference type="NCBI Taxonomy" id="51605"/>
    <lineage>
        <taxon>Eukaryota</taxon>
        <taxon>Viridiplantae</taxon>
        <taxon>Streptophyta</taxon>
        <taxon>Embryophyta</taxon>
        <taxon>Tracheophyta</taxon>
        <taxon>Spermatophyta</taxon>
        <taxon>Magnoliopsida</taxon>
        <taxon>Liliopsida</taxon>
        <taxon>Araceae</taxon>
        <taxon>Lemnoideae</taxon>
        <taxon>Spirodela</taxon>
    </lineage>
</organism>
<keyword evidence="3" id="KW-1185">Reference proteome</keyword>